<keyword evidence="1" id="KW-1133">Transmembrane helix</keyword>
<evidence type="ECO:0000256" key="1">
    <source>
        <dbReference type="SAM" id="Phobius"/>
    </source>
</evidence>
<evidence type="ECO:0000313" key="2">
    <source>
        <dbReference type="EMBL" id="SVC56631.1"/>
    </source>
</evidence>
<feature type="transmembrane region" description="Helical" evidence="1">
    <location>
        <begin position="12"/>
        <end position="31"/>
    </location>
</feature>
<keyword evidence="1" id="KW-0472">Membrane</keyword>
<dbReference type="AlphaFoldDB" id="A0A382NAP9"/>
<sequence length="124" mass="13092">MSRNDTKFPWRVITISTMLFGALVLISWMFFFSAGSNNSGVTATTDDTIEMAPVSPATAVTSVPAIQPTVGDPSSLESVAGPTTFTLTGPKTLEGLSIARAEAGTMDLRLFLIVSGLERLIPVL</sequence>
<organism evidence="2">
    <name type="scientific">marine metagenome</name>
    <dbReference type="NCBI Taxonomy" id="408172"/>
    <lineage>
        <taxon>unclassified sequences</taxon>
        <taxon>metagenomes</taxon>
        <taxon>ecological metagenomes</taxon>
    </lineage>
</organism>
<proteinExistence type="predicted"/>
<dbReference type="EMBL" id="UINC01098252">
    <property type="protein sequence ID" value="SVC56631.1"/>
    <property type="molecule type" value="Genomic_DNA"/>
</dbReference>
<protein>
    <submittedName>
        <fullName evidence="2">Uncharacterized protein</fullName>
    </submittedName>
</protein>
<keyword evidence="1" id="KW-0812">Transmembrane</keyword>
<reference evidence="2" key="1">
    <citation type="submission" date="2018-05" db="EMBL/GenBank/DDBJ databases">
        <authorList>
            <person name="Lanie J.A."/>
            <person name="Ng W.-L."/>
            <person name="Kazmierczak K.M."/>
            <person name="Andrzejewski T.M."/>
            <person name="Davidsen T.M."/>
            <person name="Wayne K.J."/>
            <person name="Tettelin H."/>
            <person name="Glass J.I."/>
            <person name="Rusch D."/>
            <person name="Podicherti R."/>
            <person name="Tsui H.-C.T."/>
            <person name="Winkler M.E."/>
        </authorList>
    </citation>
    <scope>NUCLEOTIDE SEQUENCE</scope>
</reference>
<feature type="non-terminal residue" evidence="2">
    <location>
        <position position="124"/>
    </location>
</feature>
<gene>
    <name evidence="2" type="ORF">METZ01_LOCUS309485</name>
</gene>
<name>A0A382NAP9_9ZZZZ</name>
<accession>A0A382NAP9</accession>